<name>A0A2A2LG26_9BILA</name>
<evidence type="ECO:0000313" key="2">
    <source>
        <dbReference type="EMBL" id="PAV85172.1"/>
    </source>
</evidence>
<reference evidence="2 3" key="1">
    <citation type="journal article" date="2017" name="Curr. Biol.">
        <title>Genome architecture and evolution of a unichromosomal asexual nematode.</title>
        <authorList>
            <person name="Fradin H."/>
            <person name="Zegar C."/>
            <person name="Gutwein M."/>
            <person name="Lucas J."/>
            <person name="Kovtun M."/>
            <person name="Corcoran D."/>
            <person name="Baugh L.R."/>
            <person name="Kiontke K."/>
            <person name="Gunsalus K."/>
            <person name="Fitch D.H."/>
            <person name="Piano F."/>
        </authorList>
    </citation>
    <scope>NUCLEOTIDE SEQUENCE [LARGE SCALE GENOMIC DNA]</scope>
    <source>
        <strain evidence="2">PF1309</strain>
    </source>
</reference>
<dbReference type="EMBL" id="LIAE01006804">
    <property type="protein sequence ID" value="PAV85172.1"/>
    <property type="molecule type" value="Genomic_DNA"/>
</dbReference>
<feature type="compositionally biased region" description="Polar residues" evidence="1">
    <location>
        <begin position="32"/>
        <end position="50"/>
    </location>
</feature>
<proteinExistence type="predicted"/>
<evidence type="ECO:0000256" key="1">
    <source>
        <dbReference type="SAM" id="MobiDB-lite"/>
    </source>
</evidence>
<sequence>MPASPLGMPAHEAAHLVGNQIHQLVVSRGYNLNKTHNGQSASRRTTTVSLPQGGLDRMDRGERSGQTTSHSQTHRESNESVGPTPVRPPSQSSLNPRGPSNESDGSEELSDGSEEAEDSPREVIPSKRCSKRRRRLG</sequence>
<protein>
    <submittedName>
        <fullName evidence="2">Uncharacterized protein</fullName>
    </submittedName>
</protein>
<organism evidence="2 3">
    <name type="scientific">Diploscapter pachys</name>
    <dbReference type="NCBI Taxonomy" id="2018661"/>
    <lineage>
        <taxon>Eukaryota</taxon>
        <taxon>Metazoa</taxon>
        <taxon>Ecdysozoa</taxon>
        <taxon>Nematoda</taxon>
        <taxon>Chromadorea</taxon>
        <taxon>Rhabditida</taxon>
        <taxon>Rhabditina</taxon>
        <taxon>Rhabditomorpha</taxon>
        <taxon>Rhabditoidea</taxon>
        <taxon>Rhabditidae</taxon>
        <taxon>Diploscapter</taxon>
    </lineage>
</organism>
<gene>
    <name evidence="2" type="ORF">WR25_04441</name>
</gene>
<evidence type="ECO:0000313" key="3">
    <source>
        <dbReference type="Proteomes" id="UP000218231"/>
    </source>
</evidence>
<keyword evidence="3" id="KW-1185">Reference proteome</keyword>
<dbReference type="Proteomes" id="UP000218231">
    <property type="component" value="Unassembled WGS sequence"/>
</dbReference>
<feature type="compositionally biased region" description="Acidic residues" evidence="1">
    <location>
        <begin position="104"/>
        <end position="117"/>
    </location>
</feature>
<comment type="caution">
    <text evidence="2">The sequence shown here is derived from an EMBL/GenBank/DDBJ whole genome shotgun (WGS) entry which is preliminary data.</text>
</comment>
<accession>A0A2A2LG26</accession>
<dbReference type="AlphaFoldDB" id="A0A2A2LG26"/>
<feature type="region of interest" description="Disordered" evidence="1">
    <location>
        <begin position="32"/>
        <end position="137"/>
    </location>
</feature>
<feature type="compositionally biased region" description="Basic residues" evidence="1">
    <location>
        <begin position="128"/>
        <end position="137"/>
    </location>
</feature>